<keyword evidence="4" id="KW-0378">Hydrolase</keyword>
<dbReference type="Gene3D" id="2.70.50.50">
    <property type="entry name" value="chitin-binding protein cbp21"/>
    <property type="match status" value="1"/>
</dbReference>
<dbReference type="AlphaFoldDB" id="A0A1X7HI46"/>
<dbReference type="Pfam" id="PF02839">
    <property type="entry name" value="CBM_5_12"/>
    <property type="match status" value="1"/>
</dbReference>
<dbReference type="CDD" id="cd21177">
    <property type="entry name" value="LPMO_AA10"/>
    <property type="match status" value="1"/>
</dbReference>
<dbReference type="InterPro" id="IPR014756">
    <property type="entry name" value="Ig_E-set"/>
</dbReference>
<dbReference type="Pfam" id="PF00041">
    <property type="entry name" value="fn3"/>
    <property type="match status" value="1"/>
</dbReference>
<evidence type="ECO:0000256" key="5">
    <source>
        <dbReference type="ARBA" id="ARBA00023326"/>
    </source>
</evidence>
<dbReference type="GO" id="GO:0030246">
    <property type="term" value="F:carbohydrate binding"/>
    <property type="evidence" value="ECO:0007669"/>
    <property type="project" value="InterPro"/>
</dbReference>
<evidence type="ECO:0000313" key="7">
    <source>
        <dbReference type="EMBL" id="SMF87083.1"/>
    </source>
</evidence>
<name>A0A1X7HI46_9BACL</name>
<dbReference type="InterPro" id="IPR036573">
    <property type="entry name" value="CBM_sf_5/12"/>
</dbReference>
<dbReference type="SMART" id="SM00060">
    <property type="entry name" value="FN3"/>
    <property type="match status" value="1"/>
</dbReference>
<accession>A0A1X7HI46</accession>
<dbReference type="Gene3D" id="2.10.10.20">
    <property type="entry name" value="Carbohydrate-binding module superfamily 5/12"/>
    <property type="match status" value="1"/>
</dbReference>
<dbReference type="Proteomes" id="UP000192940">
    <property type="component" value="Chromosome I"/>
</dbReference>
<reference evidence="7 8" key="1">
    <citation type="submission" date="2017-04" db="EMBL/GenBank/DDBJ databases">
        <authorList>
            <person name="Afonso C.L."/>
            <person name="Miller P.J."/>
            <person name="Scott M.A."/>
            <person name="Spackman E."/>
            <person name="Goraichik I."/>
            <person name="Dimitrov K.M."/>
            <person name="Suarez D.L."/>
            <person name="Swayne D.E."/>
        </authorList>
    </citation>
    <scope>NUCLEOTIDE SEQUENCE [LARGE SCALE GENOMIC DNA]</scope>
    <source>
        <strain evidence="7 8">N3/975</strain>
    </source>
</reference>
<keyword evidence="8" id="KW-1185">Reference proteome</keyword>
<dbReference type="GO" id="GO:0000272">
    <property type="term" value="P:polysaccharide catabolic process"/>
    <property type="evidence" value="ECO:0007669"/>
    <property type="project" value="UniProtKB-KW"/>
</dbReference>
<evidence type="ECO:0000259" key="6">
    <source>
        <dbReference type="PROSITE" id="PS50853"/>
    </source>
</evidence>
<dbReference type="SMART" id="SM00495">
    <property type="entry name" value="ChtBD3"/>
    <property type="match status" value="1"/>
</dbReference>
<keyword evidence="2" id="KW-0964">Secreted</keyword>
<sequence length="362" mass="38218">MTFTSGQNYKRFHLKPLYMVLGFSLMFIAVMMIFSSSASAHGYIESPASRAVLCKSGANTNCGNIQYEPQSLEAPGNFPAAGPADGQITGAGAFPELYEQTPTRWAKVDMNGGANTFTWHLTANHATKEWKYYITKKGWDSSKPLARADLELFCYFDDGGKKPDVTVSHTCNVPTDRSGYNLILGVWEIADTGNAFYQVIDVNLNNAGGGEGGSDTQAPTAPTSLSATGTTTSSVSLAWNAANDNVGVTGYDIYSGTALVGSVSGSTLSYTVTGLTANTPYTFTVKAKDAAGNVSAASNSVSATTTSNPTNPNPGAAEWAANTAYQTGALVTYNGNTYECLQPHTSLVGWEPTNVTALWSLK</sequence>
<dbReference type="GO" id="GO:0004553">
    <property type="term" value="F:hydrolase activity, hydrolyzing O-glycosyl compounds"/>
    <property type="evidence" value="ECO:0007669"/>
    <property type="project" value="InterPro"/>
</dbReference>
<dbReference type="STRING" id="1313296.SAMN05661091_3611"/>
<dbReference type="RefSeq" id="WP_208914442.1">
    <property type="nucleotide sequence ID" value="NZ_LT840184.1"/>
</dbReference>
<evidence type="ECO:0000256" key="3">
    <source>
        <dbReference type="ARBA" id="ARBA00022729"/>
    </source>
</evidence>
<dbReference type="PROSITE" id="PS50853">
    <property type="entry name" value="FN3"/>
    <property type="match status" value="1"/>
</dbReference>
<keyword evidence="3" id="KW-0732">Signal</keyword>
<dbReference type="SUPFAM" id="SSF49265">
    <property type="entry name" value="Fibronectin type III"/>
    <property type="match status" value="1"/>
</dbReference>
<dbReference type="InterPro" id="IPR036116">
    <property type="entry name" value="FN3_sf"/>
</dbReference>
<dbReference type="GO" id="GO:0005576">
    <property type="term" value="C:extracellular region"/>
    <property type="evidence" value="ECO:0007669"/>
    <property type="project" value="UniProtKB-SubCell"/>
</dbReference>
<dbReference type="InterPro" id="IPR013783">
    <property type="entry name" value="Ig-like_fold"/>
</dbReference>
<dbReference type="InterPro" id="IPR003961">
    <property type="entry name" value="FN3_dom"/>
</dbReference>
<dbReference type="FunFam" id="2.70.50.50:FF:000001">
    <property type="entry name" value="Chitin-binding protein"/>
    <property type="match status" value="1"/>
</dbReference>
<dbReference type="EMBL" id="LT840184">
    <property type="protein sequence ID" value="SMF87083.1"/>
    <property type="molecule type" value="Genomic_DNA"/>
</dbReference>
<evidence type="ECO:0000256" key="4">
    <source>
        <dbReference type="ARBA" id="ARBA00022801"/>
    </source>
</evidence>
<evidence type="ECO:0000256" key="2">
    <source>
        <dbReference type="ARBA" id="ARBA00022525"/>
    </source>
</evidence>
<comment type="subcellular location">
    <subcellularLocation>
        <location evidence="1">Secreted</location>
    </subcellularLocation>
</comment>
<evidence type="ECO:0000313" key="8">
    <source>
        <dbReference type="Proteomes" id="UP000192940"/>
    </source>
</evidence>
<dbReference type="SUPFAM" id="SSF51055">
    <property type="entry name" value="Carbohydrate binding domain"/>
    <property type="match status" value="1"/>
</dbReference>
<dbReference type="Pfam" id="PF03067">
    <property type="entry name" value="LPMO_10"/>
    <property type="match status" value="1"/>
</dbReference>
<keyword evidence="5" id="KW-0119">Carbohydrate metabolism</keyword>
<dbReference type="PANTHER" id="PTHR34823">
    <property type="entry name" value="GLCNAC-BINDING PROTEIN A"/>
    <property type="match status" value="1"/>
</dbReference>
<gene>
    <name evidence="7" type="ORF">SAMN05661091_3611</name>
</gene>
<protein>
    <submittedName>
        <fullName evidence="7">Chitin-binding protein</fullName>
    </submittedName>
</protein>
<organism evidence="7 8">
    <name type="scientific">Paenibacillus uliginis N3/975</name>
    <dbReference type="NCBI Taxonomy" id="1313296"/>
    <lineage>
        <taxon>Bacteria</taxon>
        <taxon>Bacillati</taxon>
        <taxon>Bacillota</taxon>
        <taxon>Bacilli</taxon>
        <taxon>Bacillales</taxon>
        <taxon>Paenibacillaceae</taxon>
        <taxon>Paenibacillus</taxon>
    </lineage>
</organism>
<dbReference type="SUPFAM" id="SSF81296">
    <property type="entry name" value="E set domains"/>
    <property type="match status" value="1"/>
</dbReference>
<dbReference type="Gene3D" id="2.60.40.10">
    <property type="entry name" value="Immunoglobulins"/>
    <property type="match status" value="1"/>
</dbReference>
<dbReference type="InterPro" id="IPR003610">
    <property type="entry name" value="CBM5/12"/>
</dbReference>
<dbReference type="CDD" id="cd12214">
    <property type="entry name" value="ChiA1_BD"/>
    <property type="match status" value="1"/>
</dbReference>
<dbReference type="CDD" id="cd00063">
    <property type="entry name" value="FN3"/>
    <property type="match status" value="1"/>
</dbReference>
<dbReference type="InterPro" id="IPR051024">
    <property type="entry name" value="GlcNAc_Chitin_IntDeg"/>
</dbReference>
<dbReference type="PANTHER" id="PTHR34823:SF1">
    <property type="entry name" value="CHITIN-BINDING TYPE-4 DOMAIN-CONTAINING PROTEIN"/>
    <property type="match status" value="1"/>
</dbReference>
<evidence type="ECO:0000256" key="1">
    <source>
        <dbReference type="ARBA" id="ARBA00004613"/>
    </source>
</evidence>
<feature type="domain" description="Fibronectin type-III" evidence="6">
    <location>
        <begin position="221"/>
        <end position="309"/>
    </location>
</feature>
<proteinExistence type="predicted"/>
<dbReference type="InterPro" id="IPR004302">
    <property type="entry name" value="Cellulose/chitin-bd_N"/>
</dbReference>
<keyword evidence="5" id="KW-0624">Polysaccharide degradation</keyword>